<accession>A0A2P5BK15</accession>
<reference evidence="2" key="1">
    <citation type="submission" date="2016-06" db="EMBL/GenBank/DDBJ databases">
        <title>Parallel loss of symbiosis genes in relatives of nitrogen-fixing non-legume Parasponia.</title>
        <authorList>
            <person name="Van Velzen R."/>
            <person name="Holmer R."/>
            <person name="Bu F."/>
            <person name="Rutten L."/>
            <person name="Van Zeijl A."/>
            <person name="Liu W."/>
            <person name="Santuari L."/>
            <person name="Cao Q."/>
            <person name="Sharma T."/>
            <person name="Shen D."/>
            <person name="Roswanjaya Y."/>
            <person name="Wardhani T."/>
            <person name="Kalhor M.S."/>
            <person name="Jansen J."/>
            <person name="Van den Hoogen J."/>
            <person name="Gungor B."/>
            <person name="Hartog M."/>
            <person name="Hontelez J."/>
            <person name="Verver J."/>
            <person name="Yang W.-C."/>
            <person name="Schijlen E."/>
            <person name="Repin R."/>
            <person name="Schilthuizen M."/>
            <person name="Schranz E."/>
            <person name="Heidstra R."/>
            <person name="Miyata K."/>
            <person name="Fedorova E."/>
            <person name="Kohlen W."/>
            <person name="Bisseling T."/>
            <person name="Smit S."/>
            <person name="Geurts R."/>
        </authorList>
    </citation>
    <scope>NUCLEOTIDE SEQUENCE [LARGE SCALE GENOMIC DNA]</scope>
    <source>
        <strain evidence="2">cv. WU1-14</strain>
    </source>
</reference>
<dbReference type="PANTHER" id="PTHR47926">
    <property type="entry name" value="PENTATRICOPEPTIDE REPEAT-CONTAINING PROTEIN"/>
    <property type="match status" value="1"/>
</dbReference>
<dbReference type="GO" id="GO:0003723">
    <property type="term" value="F:RNA binding"/>
    <property type="evidence" value="ECO:0007669"/>
    <property type="project" value="InterPro"/>
</dbReference>
<dbReference type="EMBL" id="JXTB01000266">
    <property type="protein sequence ID" value="PON49134.1"/>
    <property type="molecule type" value="Genomic_DNA"/>
</dbReference>
<dbReference type="Proteomes" id="UP000237105">
    <property type="component" value="Unassembled WGS sequence"/>
</dbReference>
<gene>
    <name evidence="1" type="ORF">PanWU01x14_232200</name>
</gene>
<sequence>MTLKYGDSGSLPLFLRFCIRLDKFILAIVLTASAHHSAIDHGKWVHSSLNKWGMEFVVGIGTTIVNRFCKCGSMAQVDKVFEEMPDNDTWAFTVVISVLAVRGFSN</sequence>
<comment type="caution">
    <text evidence="1">The sequence shown here is derived from an EMBL/GenBank/DDBJ whole genome shotgun (WGS) entry which is preliminary data.</text>
</comment>
<dbReference type="InterPro" id="IPR011990">
    <property type="entry name" value="TPR-like_helical_dom_sf"/>
</dbReference>
<dbReference type="InterPro" id="IPR046960">
    <property type="entry name" value="PPR_At4g14850-like_plant"/>
</dbReference>
<evidence type="ECO:0000313" key="2">
    <source>
        <dbReference type="Proteomes" id="UP000237105"/>
    </source>
</evidence>
<dbReference type="Gene3D" id="1.25.40.10">
    <property type="entry name" value="Tetratricopeptide repeat domain"/>
    <property type="match status" value="1"/>
</dbReference>
<name>A0A2P5BK15_PARAD</name>
<dbReference type="GO" id="GO:0009451">
    <property type="term" value="P:RNA modification"/>
    <property type="evidence" value="ECO:0007669"/>
    <property type="project" value="InterPro"/>
</dbReference>
<protein>
    <submittedName>
        <fullName evidence="1">Pentatricopeptide repeat</fullName>
    </submittedName>
</protein>
<evidence type="ECO:0000313" key="1">
    <source>
        <dbReference type="EMBL" id="PON49134.1"/>
    </source>
</evidence>
<proteinExistence type="predicted"/>
<dbReference type="OrthoDB" id="9990610at2759"/>
<dbReference type="AlphaFoldDB" id="A0A2P5BK15"/>
<organism evidence="1 2">
    <name type="scientific">Parasponia andersonii</name>
    <name type="common">Sponia andersonii</name>
    <dbReference type="NCBI Taxonomy" id="3476"/>
    <lineage>
        <taxon>Eukaryota</taxon>
        <taxon>Viridiplantae</taxon>
        <taxon>Streptophyta</taxon>
        <taxon>Embryophyta</taxon>
        <taxon>Tracheophyta</taxon>
        <taxon>Spermatophyta</taxon>
        <taxon>Magnoliopsida</taxon>
        <taxon>eudicotyledons</taxon>
        <taxon>Gunneridae</taxon>
        <taxon>Pentapetalae</taxon>
        <taxon>rosids</taxon>
        <taxon>fabids</taxon>
        <taxon>Rosales</taxon>
        <taxon>Cannabaceae</taxon>
        <taxon>Parasponia</taxon>
    </lineage>
</organism>
<keyword evidence="2" id="KW-1185">Reference proteome</keyword>
<dbReference type="STRING" id="3476.A0A2P5BK15"/>